<dbReference type="InParanoid" id="A0A5N4A557"/>
<reference evidence="3 4" key="1">
    <citation type="journal article" date="2018" name="Elife">
        <title>Firefly genomes illuminate parallel origins of bioluminescence in beetles.</title>
        <authorList>
            <person name="Fallon T.R."/>
            <person name="Lower S.E."/>
            <person name="Chang C.H."/>
            <person name="Bessho-Uehara M."/>
            <person name="Martin G.J."/>
            <person name="Bewick A.J."/>
            <person name="Behringer M."/>
            <person name="Debat H.J."/>
            <person name="Wong I."/>
            <person name="Day J.C."/>
            <person name="Suvorov A."/>
            <person name="Silva C.J."/>
            <person name="Stanger-Hall K.F."/>
            <person name="Hall D.W."/>
            <person name="Schmitz R.J."/>
            <person name="Nelson D.R."/>
            <person name="Lewis S.M."/>
            <person name="Shigenobu S."/>
            <person name="Bybee S.M."/>
            <person name="Larracuente A.M."/>
            <person name="Oba Y."/>
            <person name="Weng J.K."/>
        </authorList>
    </citation>
    <scope>NUCLEOTIDE SEQUENCE [LARGE SCALE GENOMIC DNA]</scope>
    <source>
        <strain evidence="3">1611_PpyrPB1</strain>
        <tissue evidence="3">Whole body</tissue>
    </source>
</reference>
<feature type="domain" description="CCR4-Not complex component Not1 C-terminal" evidence="1">
    <location>
        <begin position="149"/>
        <end position="507"/>
    </location>
</feature>
<evidence type="ECO:0000259" key="1">
    <source>
        <dbReference type="Pfam" id="PF04054"/>
    </source>
</evidence>
<proteinExistence type="predicted"/>
<dbReference type="GO" id="GO:0017148">
    <property type="term" value="P:negative regulation of translation"/>
    <property type="evidence" value="ECO:0007669"/>
    <property type="project" value="InterPro"/>
</dbReference>
<dbReference type="InterPro" id="IPR040398">
    <property type="entry name" value="Not1"/>
</dbReference>
<dbReference type="FunFam" id="1.25.40.800:FF:000001">
    <property type="entry name" value="CCR4-NOT transcription complex subunit 1"/>
    <property type="match status" value="1"/>
</dbReference>
<accession>A0A5N4A557</accession>
<sequence>MEKTDFLLRDWIGIYHSQPSGRDSTKAFSMFVHQMNVHGILKTDDLITRFFRLSTQLCVEAVYRNVTEGSASNQTVLRTKCYHTLDPFVRLIALLVKHSGDASNATTKIHLLNKVLGIVAGCLLQDHEQRAGDFQQLPYHRIFIMLFLELCSPEPVLETINYQVLTAYCHTLHILRPSKAAGFCYAWLELISHRVFIGRMLAITPQQKGWSMYAQLLIDLFKYLAPFLRNAELAKPVTMLYKGTLRVLLVLLHDFPEFLCDYHYGFCDVIPPNCIQMRNLILSAFPRNMRLPDPFTPNLKVDVLQEITYSPRVITNFATLITPLQFKKDLDSYLKQRAPVTFLSELRSNLQVSNEPGMRYNIPLMNALVMYVGTQAIGYIRNKSLTPNMSTIAHSAHMDIFQNLTVDLDTEGRYLFLNAVANQLRYPNSHTHYFSCTLLYLFAEANTEAIQEQITRVLLERLIVNRPHPWGLLITFIELIKNPSYKFWNHEFVHCAPEIEKLFESVARSCMVQKTTVQAQEGDVQE</sequence>
<dbReference type="GO" id="GO:0030015">
    <property type="term" value="C:CCR4-NOT core complex"/>
    <property type="evidence" value="ECO:0007669"/>
    <property type="project" value="InterPro"/>
</dbReference>
<dbReference type="Proteomes" id="UP000327044">
    <property type="component" value="Unassembled WGS sequence"/>
</dbReference>
<evidence type="ECO:0000313" key="3">
    <source>
        <dbReference type="EMBL" id="KAB0792455.1"/>
    </source>
</evidence>
<dbReference type="Gene3D" id="1.25.40.790">
    <property type="match status" value="1"/>
</dbReference>
<keyword evidence="4" id="KW-1185">Reference proteome</keyword>
<dbReference type="EMBL" id="VVIM01000010">
    <property type="protein sequence ID" value="KAB0792455.1"/>
    <property type="molecule type" value="Genomic_DNA"/>
</dbReference>
<gene>
    <name evidence="2" type="ORF">PPYR_14412</name>
    <name evidence="3" type="ORF">PPYR_14414</name>
</gene>
<dbReference type="PANTHER" id="PTHR13162:SF8">
    <property type="entry name" value="CCR4-NOT TRANSCRIPTION COMPLEX SUBUNIT 1"/>
    <property type="match status" value="1"/>
</dbReference>
<dbReference type="GO" id="GO:0000932">
    <property type="term" value="C:P-body"/>
    <property type="evidence" value="ECO:0007669"/>
    <property type="project" value="TreeGrafter"/>
</dbReference>
<protein>
    <recommendedName>
        <fullName evidence="1">CCR4-Not complex component Not1 C-terminal domain-containing protein</fullName>
    </recommendedName>
</protein>
<reference evidence="3" key="2">
    <citation type="submission" date="2019-08" db="EMBL/GenBank/DDBJ databases">
        <authorList>
            <consortium name="Photinus pyralis genome working group"/>
            <person name="Fallon T.R."/>
            <person name="Sander Lower S.E."/>
            <person name="Weng J.-K."/>
        </authorList>
    </citation>
    <scope>NUCLEOTIDE SEQUENCE</scope>
    <source>
        <strain evidence="3">1611_PpyrPB1</strain>
        <tissue evidence="3">Whole body</tissue>
    </source>
</reference>
<evidence type="ECO:0000313" key="2">
    <source>
        <dbReference type="EMBL" id="KAB0792453.1"/>
    </source>
</evidence>
<evidence type="ECO:0000313" key="4">
    <source>
        <dbReference type="Proteomes" id="UP000327044"/>
    </source>
</evidence>
<organism evidence="3 4">
    <name type="scientific">Photinus pyralis</name>
    <name type="common">Common eastern firefly</name>
    <name type="synonym">Lampyris pyralis</name>
    <dbReference type="NCBI Taxonomy" id="7054"/>
    <lineage>
        <taxon>Eukaryota</taxon>
        <taxon>Metazoa</taxon>
        <taxon>Ecdysozoa</taxon>
        <taxon>Arthropoda</taxon>
        <taxon>Hexapoda</taxon>
        <taxon>Insecta</taxon>
        <taxon>Pterygota</taxon>
        <taxon>Neoptera</taxon>
        <taxon>Endopterygota</taxon>
        <taxon>Coleoptera</taxon>
        <taxon>Polyphaga</taxon>
        <taxon>Elateriformia</taxon>
        <taxon>Elateroidea</taxon>
        <taxon>Lampyridae</taxon>
        <taxon>Lampyrinae</taxon>
        <taxon>Photinus</taxon>
    </lineage>
</organism>
<dbReference type="EMBL" id="VVIM01000010">
    <property type="protein sequence ID" value="KAB0792453.1"/>
    <property type="molecule type" value="Genomic_DNA"/>
</dbReference>
<dbReference type="InterPro" id="IPR007196">
    <property type="entry name" value="CCR4-Not_Not1_C"/>
</dbReference>
<dbReference type="AlphaFoldDB" id="A0A5N4A557"/>
<dbReference type="PANTHER" id="PTHR13162">
    <property type="entry name" value="CCR4-NOT TRANSCRIPTION COMPLEX"/>
    <property type="match status" value="1"/>
</dbReference>
<name>A0A5N4A557_PHOPY</name>
<dbReference type="GO" id="GO:0060090">
    <property type="term" value="F:molecular adaptor activity"/>
    <property type="evidence" value="ECO:0007669"/>
    <property type="project" value="TreeGrafter"/>
</dbReference>
<dbReference type="GO" id="GO:0000288">
    <property type="term" value="P:nuclear-transcribed mRNA catabolic process, deadenylation-dependent decay"/>
    <property type="evidence" value="ECO:0007669"/>
    <property type="project" value="TreeGrafter"/>
</dbReference>
<comment type="caution">
    <text evidence="3">The sequence shown here is derived from an EMBL/GenBank/DDBJ whole genome shotgun (WGS) entry which is preliminary data.</text>
</comment>
<dbReference type="FunFam" id="1.25.40.790:FF:000001">
    <property type="entry name" value="Ccr4-not transcription complex subunit 1 isoform"/>
    <property type="match status" value="1"/>
</dbReference>
<dbReference type="Gene3D" id="1.25.40.800">
    <property type="match status" value="1"/>
</dbReference>
<dbReference type="Pfam" id="PF04054">
    <property type="entry name" value="Not1"/>
    <property type="match status" value="1"/>
</dbReference>